<organism evidence="2 3">
    <name type="scientific">Rhizobium binae</name>
    <dbReference type="NCBI Taxonomy" id="1138190"/>
    <lineage>
        <taxon>Bacteria</taxon>
        <taxon>Pseudomonadati</taxon>
        <taxon>Pseudomonadota</taxon>
        <taxon>Alphaproteobacteria</taxon>
        <taxon>Hyphomicrobiales</taxon>
        <taxon>Rhizobiaceae</taxon>
        <taxon>Rhizobium/Agrobacterium group</taxon>
        <taxon>Rhizobium</taxon>
    </lineage>
</organism>
<reference evidence="2 3" key="1">
    <citation type="submission" date="2024-06" db="EMBL/GenBank/DDBJ databases">
        <title>Genomic Encyclopedia of Type Strains, Phase IV (KMG-IV): sequencing the most valuable type-strain genomes for metagenomic binning, comparative biology and taxonomic classification.</title>
        <authorList>
            <person name="Goeker M."/>
        </authorList>
    </citation>
    <scope>NUCLEOTIDE SEQUENCE [LARGE SCALE GENOMIC DNA]</scope>
    <source>
        <strain evidence="2 3">DSM 29288</strain>
    </source>
</reference>
<feature type="region of interest" description="Disordered" evidence="1">
    <location>
        <begin position="30"/>
        <end position="52"/>
    </location>
</feature>
<gene>
    <name evidence="2" type="ORF">ABID08_002452</name>
</gene>
<dbReference type="EMBL" id="JBEPMY010000005">
    <property type="protein sequence ID" value="MET3755084.1"/>
    <property type="molecule type" value="Genomic_DNA"/>
</dbReference>
<sequence>MAQIFMGSAVAVPIALAFVTSAISALRSEDRAAQTVPVRIPARGHRNPRSRS</sequence>
<feature type="compositionally biased region" description="Basic residues" evidence="1">
    <location>
        <begin position="42"/>
        <end position="52"/>
    </location>
</feature>
<protein>
    <submittedName>
        <fullName evidence="2">Uncharacterized protein</fullName>
    </submittedName>
</protein>
<accession>A0ABV2MF57</accession>
<dbReference type="RefSeq" id="WP_168295035.1">
    <property type="nucleotide sequence ID" value="NZ_CP071604.1"/>
</dbReference>
<keyword evidence="3" id="KW-1185">Reference proteome</keyword>
<proteinExistence type="predicted"/>
<evidence type="ECO:0000256" key="1">
    <source>
        <dbReference type="SAM" id="MobiDB-lite"/>
    </source>
</evidence>
<comment type="caution">
    <text evidence="2">The sequence shown here is derived from an EMBL/GenBank/DDBJ whole genome shotgun (WGS) entry which is preliminary data.</text>
</comment>
<evidence type="ECO:0000313" key="3">
    <source>
        <dbReference type="Proteomes" id="UP001549077"/>
    </source>
</evidence>
<dbReference type="Proteomes" id="UP001549077">
    <property type="component" value="Unassembled WGS sequence"/>
</dbReference>
<evidence type="ECO:0000313" key="2">
    <source>
        <dbReference type="EMBL" id="MET3755084.1"/>
    </source>
</evidence>
<dbReference type="GeneID" id="91150679"/>
<name>A0ABV2MF57_9HYPH</name>